<reference evidence="1 3" key="2">
    <citation type="submission" date="2018-07" db="EMBL/GenBank/DDBJ databases">
        <title>The Genome Sequence of Enterococcus sp. DIV0659b.</title>
        <authorList>
            <consortium name="The Broad Institute Genomics Platform"/>
            <consortium name="The Broad Institute Genomic Center for Infectious Diseases"/>
            <person name="Earl A."/>
            <person name="Manson A."/>
            <person name="Schwartman J."/>
            <person name="Gilmore M."/>
            <person name="Abouelleil A."/>
            <person name="Cao P."/>
            <person name="Chapman S."/>
            <person name="Cusick C."/>
            <person name="Shea T."/>
            <person name="Young S."/>
            <person name="Neafsey D."/>
            <person name="Nusbaum C."/>
            <person name="Birren B."/>
        </authorList>
    </citation>
    <scope>NUCLEOTIDE SEQUENCE [LARGE SCALE GENOMIC DNA]</scope>
    <source>
        <strain evidence="1 3">4G2_DIV0659</strain>
    </source>
</reference>
<dbReference type="EMBL" id="NGLE01000001">
    <property type="protein sequence ID" value="OTO10298.1"/>
    <property type="molecule type" value="Genomic_DNA"/>
</dbReference>
<sequence>MRLASRSKNTFTKIVRQIFVSVFLFPKGLLMLPPFIRFLGVQDITFRVIS</sequence>
<name>A0A242CJK5_9ENTE</name>
<dbReference type="Proteomes" id="UP000195139">
    <property type="component" value="Unassembled WGS sequence"/>
</dbReference>
<dbReference type="EMBL" id="NGLE02000001">
    <property type="protein sequence ID" value="MEI5995500.1"/>
    <property type="molecule type" value="Genomic_DNA"/>
</dbReference>
<organism evidence="2">
    <name type="scientific">Candidatus Enterococcus mansonii</name>
    <dbReference type="NCBI Taxonomy" id="1834181"/>
    <lineage>
        <taxon>Bacteria</taxon>
        <taxon>Bacillati</taxon>
        <taxon>Bacillota</taxon>
        <taxon>Bacilli</taxon>
        <taxon>Lactobacillales</taxon>
        <taxon>Enterococcaceae</taxon>
        <taxon>Enterococcus</taxon>
    </lineage>
</organism>
<keyword evidence="3" id="KW-1185">Reference proteome</keyword>
<evidence type="ECO:0000313" key="1">
    <source>
        <dbReference type="EMBL" id="MEI5995500.1"/>
    </source>
</evidence>
<proteinExistence type="predicted"/>
<gene>
    <name evidence="2" type="ORF">A5880_000982</name>
    <name evidence="1" type="ORF">A5880_003091</name>
</gene>
<dbReference type="STRING" id="1834181.A5880_000982"/>
<dbReference type="AlphaFoldDB" id="A0A242CJK5"/>
<protein>
    <submittedName>
        <fullName evidence="2">Uncharacterized protein</fullName>
    </submittedName>
</protein>
<reference evidence="2" key="1">
    <citation type="submission" date="2017-05" db="EMBL/GenBank/DDBJ databases">
        <title>The Genome Sequence of Enterococcus sp. 4G2_DIV0659.</title>
        <authorList>
            <consortium name="The Broad Institute Genomics Platform"/>
            <consortium name="The Broad Institute Genomic Center for Infectious Diseases"/>
            <person name="Earl A."/>
            <person name="Manson A."/>
            <person name="Schwartman J."/>
            <person name="Gilmore M."/>
            <person name="Abouelleil A."/>
            <person name="Cao P."/>
            <person name="Chapman S."/>
            <person name="Cusick C."/>
            <person name="Shea T."/>
            <person name="Young S."/>
            <person name="Neafsey D."/>
            <person name="Nusbaum C."/>
            <person name="Birren B."/>
        </authorList>
    </citation>
    <scope>NUCLEOTIDE SEQUENCE [LARGE SCALE GENOMIC DNA]</scope>
    <source>
        <strain evidence="2">4G2_DIV0659</strain>
    </source>
</reference>
<accession>A0A242CJK5</accession>
<comment type="caution">
    <text evidence="2">The sequence shown here is derived from an EMBL/GenBank/DDBJ whole genome shotgun (WGS) entry which is preliminary data.</text>
</comment>
<evidence type="ECO:0000313" key="2">
    <source>
        <dbReference type="EMBL" id="OTO10298.1"/>
    </source>
</evidence>
<evidence type="ECO:0000313" key="3">
    <source>
        <dbReference type="Proteomes" id="UP000195139"/>
    </source>
</evidence>